<gene>
    <name evidence="7" type="ORF">CEW89_08915</name>
</gene>
<dbReference type="GO" id="GO:0016020">
    <property type="term" value="C:membrane"/>
    <property type="evidence" value="ECO:0007669"/>
    <property type="project" value="UniProtKB-SubCell"/>
</dbReference>
<feature type="domain" description="NarX-like N-terminal" evidence="6">
    <location>
        <begin position="170"/>
        <end position="239"/>
    </location>
</feature>
<dbReference type="InterPro" id="IPR029095">
    <property type="entry name" value="NarX-like_N"/>
</dbReference>
<keyword evidence="5" id="KW-0732">Signal</keyword>
<dbReference type="RefSeq" id="WP_096805659.1">
    <property type="nucleotide sequence ID" value="NZ_CP022196.1"/>
</dbReference>
<keyword evidence="2" id="KW-0812">Transmembrane</keyword>
<dbReference type="Pfam" id="PF13675">
    <property type="entry name" value="PilJ"/>
    <property type="match status" value="2"/>
</dbReference>
<protein>
    <recommendedName>
        <fullName evidence="6">NarX-like N-terminal domain-containing protein</fullName>
    </recommendedName>
</protein>
<proteinExistence type="predicted"/>
<accession>A0A291GCA8</accession>
<keyword evidence="3" id="KW-1133">Transmembrane helix</keyword>
<evidence type="ECO:0000256" key="5">
    <source>
        <dbReference type="SAM" id="SignalP"/>
    </source>
</evidence>
<evidence type="ECO:0000256" key="1">
    <source>
        <dbReference type="ARBA" id="ARBA00004141"/>
    </source>
</evidence>
<comment type="subcellular location">
    <subcellularLocation>
        <location evidence="1">Membrane</location>
        <topology evidence="1">Multi-pass membrane protein</topology>
    </subcellularLocation>
</comment>
<evidence type="ECO:0000313" key="7">
    <source>
        <dbReference type="EMBL" id="ATG47680.1"/>
    </source>
</evidence>
<keyword evidence="4" id="KW-0472">Membrane</keyword>
<evidence type="ECO:0000256" key="4">
    <source>
        <dbReference type="ARBA" id="ARBA00023136"/>
    </source>
</evidence>
<sequence>MPRLLSRLLGLLLLFLLLAPLLPQTALADTELQVKLDVAGRQRMLSQRMMRAMCNAGLGIDAMANKKILLTSEFTFKSSLKALKDGGGPAEFSPETGTEALATLARIEEIWSQFETGIDRFNTGTLTDYDDYAALSDLSLELLKASNALVQQLDARYKAQATNTDPALGRMIDIAGRQRMLIQKAGKEVCLLQMADTAPDAPDQLAQLQQTLALFNSSAFGLTFSSTEMQLPPPPTADIELDNFNHWQEWSSLVTLFEAAQVERLDPMELHEISVSVEFFLQELNATVERYAAL</sequence>
<evidence type="ECO:0000256" key="3">
    <source>
        <dbReference type="ARBA" id="ARBA00022989"/>
    </source>
</evidence>
<dbReference type="Proteomes" id="UP000217935">
    <property type="component" value="Chromosome"/>
</dbReference>
<organism evidence="7 8">
    <name type="scientific">Celeribacter ethanolicus</name>
    <dbReference type="NCBI Taxonomy" id="1758178"/>
    <lineage>
        <taxon>Bacteria</taxon>
        <taxon>Pseudomonadati</taxon>
        <taxon>Pseudomonadota</taxon>
        <taxon>Alphaproteobacteria</taxon>
        <taxon>Rhodobacterales</taxon>
        <taxon>Roseobacteraceae</taxon>
        <taxon>Celeribacter</taxon>
    </lineage>
</organism>
<name>A0A291GCA8_9RHOB</name>
<dbReference type="STRING" id="1758178.GCA_001550095_01300"/>
<feature type="signal peptide" evidence="5">
    <location>
        <begin position="1"/>
        <end position="28"/>
    </location>
</feature>
<dbReference type="AlphaFoldDB" id="A0A291GCA8"/>
<keyword evidence="8" id="KW-1185">Reference proteome</keyword>
<dbReference type="OrthoDB" id="952521at2"/>
<dbReference type="KEGG" id="ceh:CEW89_08915"/>
<reference evidence="7 8" key="1">
    <citation type="submission" date="2017-06" db="EMBL/GenBank/DDBJ databases">
        <title>Celeribacter sp. TSPH2 complete genome sequence.</title>
        <authorList>
            <person name="Woo J.-H."/>
            <person name="Kim H.-S."/>
        </authorList>
    </citation>
    <scope>NUCLEOTIDE SEQUENCE [LARGE SCALE GENOMIC DNA]</scope>
    <source>
        <strain evidence="7 8">TSPH2</strain>
    </source>
</reference>
<evidence type="ECO:0000259" key="6">
    <source>
        <dbReference type="Pfam" id="PF13675"/>
    </source>
</evidence>
<evidence type="ECO:0000256" key="2">
    <source>
        <dbReference type="ARBA" id="ARBA00022692"/>
    </source>
</evidence>
<dbReference type="EMBL" id="CP022196">
    <property type="protein sequence ID" value="ATG47680.1"/>
    <property type="molecule type" value="Genomic_DNA"/>
</dbReference>
<feature type="chain" id="PRO_5012380680" description="NarX-like N-terminal domain-containing protein" evidence="5">
    <location>
        <begin position="29"/>
        <end position="294"/>
    </location>
</feature>
<evidence type="ECO:0000313" key="8">
    <source>
        <dbReference type="Proteomes" id="UP000217935"/>
    </source>
</evidence>
<feature type="domain" description="NarX-like N-terminal" evidence="6">
    <location>
        <begin position="37"/>
        <end position="118"/>
    </location>
</feature>